<dbReference type="PROSITE" id="PS50026">
    <property type="entry name" value="EGF_3"/>
    <property type="match status" value="1"/>
</dbReference>
<dbReference type="PANTHER" id="PTHR46967">
    <property type="entry name" value="INSULIN-LIKE GROWTH FACTOR BINDING PROTEIN,N-TERMINAL"/>
    <property type="match status" value="1"/>
</dbReference>
<evidence type="ECO:0000259" key="3">
    <source>
        <dbReference type="PROSITE" id="PS50026"/>
    </source>
</evidence>
<dbReference type="SUPFAM" id="SSF57184">
    <property type="entry name" value="Growth factor receptor domain"/>
    <property type="match status" value="2"/>
</dbReference>
<dbReference type="SMART" id="SM00180">
    <property type="entry name" value="EGF_Lam"/>
    <property type="match status" value="1"/>
</dbReference>
<feature type="compositionally biased region" description="Pro residues" evidence="2">
    <location>
        <begin position="215"/>
        <end position="261"/>
    </location>
</feature>
<dbReference type="InterPro" id="IPR011047">
    <property type="entry name" value="Quinoprotein_ADH-like_sf"/>
</dbReference>
<dbReference type="InterPro" id="IPR009030">
    <property type="entry name" value="Growth_fac_rcpt_cys_sf"/>
</dbReference>
<keyword evidence="5" id="KW-1185">Reference proteome</keyword>
<evidence type="ECO:0000256" key="2">
    <source>
        <dbReference type="SAM" id="MobiDB-lite"/>
    </source>
</evidence>
<dbReference type="InterPro" id="IPR028994">
    <property type="entry name" value="Integrin_alpha_N"/>
</dbReference>
<dbReference type="InterPro" id="IPR011641">
    <property type="entry name" value="Tyr-kin_ephrin_A/B_rcpt-like"/>
</dbReference>
<feature type="disulfide bond" evidence="1">
    <location>
        <begin position="502"/>
        <end position="519"/>
    </location>
</feature>
<dbReference type="SUPFAM" id="SSF69318">
    <property type="entry name" value="Integrin alpha N-terminal domain"/>
    <property type="match status" value="1"/>
</dbReference>
<dbReference type="InterPro" id="IPR000742">
    <property type="entry name" value="EGF"/>
</dbReference>
<comment type="caution">
    <text evidence="1">Lacks conserved residue(s) required for the propagation of feature annotation.</text>
</comment>
<name>A0ABR1FVB0_AURAN</name>
<proteinExistence type="predicted"/>
<comment type="caution">
    <text evidence="4">The sequence shown here is derived from an EMBL/GenBank/DDBJ whole genome shotgun (WGS) entry which is preliminary data.</text>
</comment>
<gene>
    <name evidence="4" type="ORF">SO694_0002502</name>
</gene>
<dbReference type="PROSITE" id="PS00022">
    <property type="entry name" value="EGF_1"/>
    <property type="match status" value="1"/>
</dbReference>
<evidence type="ECO:0000313" key="4">
    <source>
        <dbReference type="EMBL" id="KAK7239236.1"/>
    </source>
</evidence>
<dbReference type="Proteomes" id="UP001363151">
    <property type="component" value="Unassembled WGS sequence"/>
</dbReference>
<feature type="region of interest" description="Disordered" evidence="2">
    <location>
        <begin position="211"/>
        <end position="261"/>
    </location>
</feature>
<keyword evidence="1" id="KW-1015">Disulfide bond</keyword>
<feature type="domain" description="EGF-like" evidence="3">
    <location>
        <begin position="491"/>
        <end position="531"/>
    </location>
</feature>
<dbReference type="PROSITE" id="PS01248">
    <property type="entry name" value="EGF_LAM_1"/>
    <property type="match status" value="1"/>
</dbReference>
<evidence type="ECO:0000256" key="1">
    <source>
        <dbReference type="PROSITE-ProRule" id="PRU00076"/>
    </source>
</evidence>
<feature type="disulfide bond" evidence="1">
    <location>
        <begin position="521"/>
        <end position="530"/>
    </location>
</feature>
<dbReference type="PANTHER" id="PTHR46967:SF2">
    <property type="entry name" value="SUSHI, VON WILLEBRAND FACTOR TYPE A, EGF AND PENTRAXIN DOMAIN-CONTAINING PROTEIN 1-LIKE"/>
    <property type="match status" value="1"/>
</dbReference>
<dbReference type="Gene3D" id="2.10.50.10">
    <property type="entry name" value="Tumor Necrosis Factor Receptor, subunit A, domain 2"/>
    <property type="match status" value="2"/>
</dbReference>
<dbReference type="SMART" id="SM01411">
    <property type="entry name" value="Ephrin_rec_like"/>
    <property type="match status" value="5"/>
</dbReference>
<keyword evidence="1" id="KW-0245">EGF-like domain</keyword>
<protein>
    <submittedName>
        <fullName evidence="4">Calcium ion binding protein</fullName>
    </submittedName>
</protein>
<sequence>MLDGDEKAVVFYEVDGSSLVERDRVDLSSLLDSAKKMVFDAAGSALFVGGNLEVPSGDRGVVRIDVADSEPSIAWTASAGTDDGTPQVLLRRDGATTAATEVLLLSKSFYTRLDATDGTALWVRDESDLWLFRDVFGVQAAFDPFQSCLYSTSETNLRRHNVTTGDTDWEVDVGSSSSYGVHVTPDGRIHVIDVTADEDSDFQVQVLTYDSPASIPTPQPTPRPSPAPTPQPTPLPTPAPTPQPTPLPTPAPTTAPTTGPFPTPQFAPTRTPYELAPTADASTAFCVLQDKTSCWGDYHHFLPVVANGPLAEASGMSRMSKLVFGDLDGDSDLDIVASDGGIYGGDTPDGNWYVGDPGDDYYYGDYYDNDIYYYQNIGSAASPTYELAQAMQNPFDGIRVGTEGGLALGDIDGDADLDLAVGETCHLCASGYDVQLFYLKNVGTRFSPKFEMITGSASPFDGIDVALADIDGDGECDLLVGGEDGALEFYANGFCTLGTASCSGGKGLCDSTLFSGASCQCLGGYAGDQCENCQAGYFGVTCDLCPEGGDEDRDAPRLTDTCGSAGSGRSRGSCDDGIRGDGTCACFGDVFSGSGCTDGTCPAGTVETASFDGYFNVANCSPCDAGTYSAEGADQCTNCDAGTFSGAGASECESCAPGTYSGSGASECEPCAASTGRVLPATASENCTICEVGTYSDDGSDTCTLCSSGYSSAEEGASECAACPVRKVQGRGRRRVVDCDVAKYADEAGSSDCKLAAAGTFISTTGASASTPCPAARSATAAEECTICGIGSYSAAGSDTCTLCPGATGCYSCLEDYYFSPFAVDLDDDGSVPSTTTRSSSS</sequence>
<dbReference type="Pfam" id="PF07699">
    <property type="entry name" value="Ephrin_rec_like"/>
    <property type="match status" value="1"/>
</dbReference>
<dbReference type="EMBL" id="JBBJCI010000224">
    <property type="protein sequence ID" value="KAK7239236.1"/>
    <property type="molecule type" value="Genomic_DNA"/>
</dbReference>
<dbReference type="SUPFAM" id="SSF50998">
    <property type="entry name" value="Quinoprotein alcohol dehydrogenase-like"/>
    <property type="match status" value="1"/>
</dbReference>
<evidence type="ECO:0000313" key="5">
    <source>
        <dbReference type="Proteomes" id="UP001363151"/>
    </source>
</evidence>
<reference evidence="4 5" key="1">
    <citation type="submission" date="2024-03" db="EMBL/GenBank/DDBJ databases">
        <title>Aureococcus anophagefferens CCMP1851 and Kratosvirus quantuckense: Draft genome of a second virus-susceptible host strain in the model system.</title>
        <authorList>
            <person name="Chase E."/>
            <person name="Truchon A.R."/>
            <person name="Schepens W."/>
            <person name="Wilhelm S.W."/>
        </authorList>
    </citation>
    <scope>NUCLEOTIDE SEQUENCE [LARGE SCALE GENOMIC DNA]</scope>
    <source>
        <strain evidence="4 5">CCMP1851</strain>
    </source>
</reference>
<dbReference type="InterPro" id="IPR002049">
    <property type="entry name" value="LE_dom"/>
</dbReference>
<organism evidence="4 5">
    <name type="scientific">Aureococcus anophagefferens</name>
    <name type="common">Harmful bloom alga</name>
    <dbReference type="NCBI Taxonomy" id="44056"/>
    <lineage>
        <taxon>Eukaryota</taxon>
        <taxon>Sar</taxon>
        <taxon>Stramenopiles</taxon>
        <taxon>Ochrophyta</taxon>
        <taxon>Pelagophyceae</taxon>
        <taxon>Pelagomonadales</taxon>
        <taxon>Pelagomonadaceae</taxon>
        <taxon>Aureococcus</taxon>
    </lineage>
</organism>
<accession>A0ABR1FVB0</accession>